<evidence type="ECO:0000256" key="1">
    <source>
        <dbReference type="ARBA" id="ARBA00001946"/>
    </source>
</evidence>
<reference evidence="7 8" key="1">
    <citation type="submission" date="2019-05" db="EMBL/GenBank/DDBJ databases">
        <title>Draft genome sequence of Nonomuraea zeae DSM 100528.</title>
        <authorList>
            <person name="Saricaoglu S."/>
            <person name="Isik K."/>
        </authorList>
    </citation>
    <scope>NUCLEOTIDE SEQUENCE [LARGE SCALE GENOMIC DNA]</scope>
    <source>
        <strain evidence="7 8">DSM 100528</strain>
    </source>
</reference>
<dbReference type="GO" id="GO:0016787">
    <property type="term" value="F:hydrolase activity"/>
    <property type="evidence" value="ECO:0007669"/>
    <property type="project" value="UniProtKB-KW"/>
</dbReference>
<dbReference type="Proteomes" id="UP000306628">
    <property type="component" value="Unassembled WGS sequence"/>
</dbReference>
<dbReference type="Gene3D" id="3.90.79.10">
    <property type="entry name" value="Nucleoside Triphosphate Pyrophosphohydrolase"/>
    <property type="match status" value="1"/>
</dbReference>
<evidence type="ECO:0000256" key="4">
    <source>
        <dbReference type="ARBA" id="ARBA00022842"/>
    </source>
</evidence>
<dbReference type="SUPFAM" id="SSF55811">
    <property type="entry name" value="Nudix"/>
    <property type="match status" value="1"/>
</dbReference>
<comment type="caution">
    <text evidence="7">The sequence shown here is derived from an EMBL/GenBank/DDBJ whole genome shotgun (WGS) entry which is preliminary data.</text>
</comment>
<dbReference type="AlphaFoldDB" id="A0A5S4FYE5"/>
<evidence type="ECO:0000313" key="8">
    <source>
        <dbReference type="Proteomes" id="UP000306628"/>
    </source>
</evidence>
<dbReference type="InterPro" id="IPR000086">
    <property type="entry name" value="NUDIX_hydrolase_dom"/>
</dbReference>
<dbReference type="Pfam" id="PF00293">
    <property type="entry name" value="NUDIX"/>
    <property type="match status" value="1"/>
</dbReference>
<dbReference type="PANTHER" id="PTHR43046">
    <property type="entry name" value="GDP-MANNOSE MANNOSYL HYDROLASE"/>
    <property type="match status" value="1"/>
</dbReference>
<evidence type="ECO:0000256" key="2">
    <source>
        <dbReference type="ARBA" id="ARBA00005582"/>
    </source>
</evidence>
<feature type="domain" description="Nudix hydrolase" evidence="6">
    <location>
        <begin position="5"/>
        <end position="152"/>
    </location>
</feature>
<dbReference type="PROSITE" id="PS00893">
    <property type="entry name" value="NUDIX_BOX"/>
    <property type="match status" value="1"/>
</dbReference>
<name>A0A5S4FYE5_9ACTN</name>
<gene>
    <name evidence="7" type="ORF">ETD85_44930</name>
</gene>
<dbReference type="InterPro" id="IPR020476">
    <property type="entry name" value="Nudix_hydrolase"/>
</dbReference>
<evidence type="ECO:0000256" key="3">
    <source>
        <dbReference type="ARBA" id="ARBA00022801"/>
    </source>
</evidence>
<keyword evidence="4" id="KW-0460">Magnesium</keyword>
<evidence type="ECO:0000313" key="7">
    <source>
        <dbReference type="EMBL" id="TMR25736.1"/>
    </source>
</evidence>
<comment type="similarity">
    <text evidence="2 5">Belongs to the Nudix hydrolase family.</text>
</comment>
<evidence type="ECO:0000259" key="6">
    <source>
        <dbReference type="PROSITE" id="PS51462"/>
    </source>
</evidence>
<dbReference type="InterPro" id="IPR015797">
    <property type="entry name" value="NUDIX_hydrolase-like_dom_sf"/>
</dbReference>
<dbReference type="PRINTS" id="PR00502">
    <property type="entry name" value="NUDIXFAMILY"/>
</dbReference>
<protein>
    <submittedName>
        <fullName evidence="7">NUDIX domain-containing protein</fullName>
    </submittedName>
</protein>
<organism evidence="7 8">
    <name type="scientific">Nonomuraea zeae</name>
    <dbReference type="NCBI Taxonomy" id="1642303"/>
    <lineage>
        <taxon>Bacteria</taxon>
        <taxon>Bacillati</taxon>
        <taxon>Actinomycetota</taxon>
        <taxon>Actinomycetes</taxon>
        <taxon>Streptosporangiales</taxon>
        <taxon>Streptosporangiaceae</taxon>
        <taxon>Nonomuraea</taxon>
    </lineage>
</organism>
<sequence>MSSPTLRPTARVILADPDDRVLLFRFVPPDPWPSELSWQLPGGGIETGETPAEAAAREALEETGHVLDPAALGDPVAVNEGPWSNLGRHFYSVHTYFFARVRSATVEPAGLQGYEKEQWLLGNRWWRADELAATEERVFPPGLAALLPDLLAGVRPAAPARLSFMHD</sequence>
<comment type="cofactor">
    <cofactor evidence="1">
        <name>Mg(2+)</name>
        <dbReference type="ChEBI" id="CHEBI:18420"/>
    </cofactor>
</comment>
<keyword evidence="8" id="KW-1185">Reference proteome</keyword>
<dbReference type="EMBL" id="VCKX01000223">
    <property type="protein sequence ID" value="TMR25736.1"/>
    <property type="molecule type" value="Genomic_DNA"/>
</dbReference>
<evidence type="ECO:0000256" key="5">
    <source>
        <dbReference type="RuleBase" id="RU003476"/>
    </source>
</evidence>
<dbReference type="PROSITE" id="PS51462">
    <property type="entry name" value="NUDIX"/>
    <property type="match status" value="1"/>
</dbReference>
<dbReference type="InterPro" id="IPR020084">
    <property type="entry name" value="NUDIX_hydrolase_CS"/>
</dbReference>
<dbReference type="PANTHER" id="PTHR43046:SF12">
    <property type="entry name" value="GDP-MANNOSE MANNOSYL HYDROLASE"/>
    <property type="match status" value="1"/>
</dbReference>
<accession>A0A5S4FYE5</accession>
<dbReference type="RefSeq" id="WP_138695966.1">
    <property type="nucleotide sequence ID" value="NZ_JBHSAZ010000052.1"/>
</dbReference>
<keyword evidence="3 5" id="KW-0378">Hydrolase</keyword>
<dbReference type="OrthoDB" id="3214694at2"/>
<proteinExistence type="inferred from homology"/>